<reference evidence="1 2" key="1">
    <citation type="journal article" date="2014" name="Environ. Microbiol.">
        <title>Contrasting genomic patterns and infection strategies of two co-existing Bacteroidetes podovirus genera.</title>
        <authorList>
            <person name="Holmfeldt K."/>
            <person name="Howard-Varona C."/>
            <person name="Solonenko N."/>
            <person name="Sullivan M.B."/>
        </authorList>
    </citation>
    <scope>NUCLEOTIDE SEQUENCE [LARGE SCALE GENOMIC DNA]</scope>
    <source>
        <strain evidence="1 2">18</strain>
    </source>
</reference>
<protein>
    <recommendedName>
        <fullName evidence="3">Lipoprotein</fullName>
    </recommendedName>
</protein>
<dbReference type="EMBL" id="CP009976">
    <property type="protein sequence ID" value="AIZ42471.1"/>
    <property type="molecule type" value="Genomic_DNA"/>
</dbReference>
<organism evidence="1 2">
    <name type="scientific">Cellulophaga baltica 18</name>
    <dbReference type="NCBI Taxonomy" id="1348584"/>
    <lineage>
        <taxon>Bacteria</taxon>
        <taxon>Pseudomonadati</taxon>
        <taxon>Bacteroidota</taxon>
        <taxon>Flavobacteriia</taxon>
        <taxon>Flavobacteriales</taxon>
        <taxon>Flavobacteriaceae</taxon>
        <taxon>Cellulophaga</taxon>
    </lineage>
</organism>
<name>A0AAU8RH93_9FLAO</name>
<dbReference type="KEGG" id="cbat:M666_13340"/>
<accession>A0AAU8RH93</accession>
<gene>
    <name evidence="1" type="ORF">M666_13340</name>
</gene>
<evidence type="ECO:0000313" key="2">
    <source>
        <dbReference type="Proteomes" id="UP000030786"/>
    </source>
</evidence>
<evidence type="ECO:0008006" key="3">
    <source>
        <dbReference type="Google" id="ProtNLM"/>
    </source>
</evidence>
<sequence length="191" mass="22797">MLKSKLSLIIIIIIGFLFLVNCKTERKTKKFQSDLNLKKNLADFTKQMNEKDTVKIFAELNMEWWIRRDELVITKKNNEIRLQATIKEDTTFQMKYQMRINKLPTVILKDTNNALEKHFVNKIGRTKDKTIRQYIYKIMGPNDTLIFYTNGLGDKGGEVRDYYDLMNKYYPNNSEFKLPEVEIEKVDDFRF</sequence>
<dbReference type="Proteomes" id="UP000030786">
    <property type="component" value="Chromosome"/>
</dbReference>
<evidence type="ECO:0000313" key="1">
    <source>
        <dbReference type="EMBL" id="AIZ42471.1"/>
    </source>
</evidence>
<dbReference type="AlphaFoldDB" id="A0AAU8RH93"/>
<proteinExistence type="predicted"/>